<sequence length="170" mass="18734">MSQKLLPPCCNDCRLTLRTRCTPPRVSLPLRAERSKARNSKPTMQTLTRKTLAFAAVFSIFPCVSHSSAAAEDASEKVNFLIFVADDLNKEYYGCYGNEKSASPTVSPCIRMNLPVTLRCTPTRRCHWISSRSISPTKTKTTSGLSVSWPPATILTSCSTLTIGSRRSID</sequence>
<name>A0A5C6DUS3_9BACT</name>
<dbReference type="Proteomes" id="UP000319143">
    <property type="component" value="Unassembled WGS sequence"/>
</dbReference>
<reference evidence="1 2" key="1">
    <citation type="submission" date="2019-02" db="EMBL/GenBank/DDBJ databases">
        <title>Deep-cultivation of Planctomycetes and their phenomic and genomic characterization uncovers novel biology.</title>
        <authorList>
            <person name="Wiegand S."/>
            <person name="Jogler M."/>
            <person name="Boedeker C."/>
            <person name="Pinto D."/>
            <person name="Vollmers J."/>
            <person name="Rivas-Marin E."/>
            <person name="Kohn T."/>
            <person name="Peeters S.H."/>
            <person name="Heuer A."/>
            <person name="Rast P."/>
            <person name="Oberbeckmann S."/>
            <person name="Bunk B."/>
            <person name="Jeske O."/>
            <person name="Meyerdierks A."/>
            <person name="Storesund J.E."/>
            <person name="Kallscheuer N."/>
            <person name="Luecker S."/>
            <person name="Lage O.M."/>
            <person name="Pohl T."/>
            <person name="Merkel B.J."/>
            <person name="Hornburger P."/>
            <person name="Mueller R.-W."/>
            <person name="Bruemmer F."/>
            <person name="Labrenz M."/>
            <person name="Spormann A.M."/>
            <person name="Op Den Camp H."/>
            <person name="Overmann J."/>
            <person name="Amann R."/>
            <person name="Jetten M.S.M."/>
            <person name="Mascher T."/>
            <person name="Medema M.H."/>
            <person name="Devos D.P."/>
            <person name="Kaster A.-K."/>
            <person name="Ovreas L."/>
            <person name="Rohde M."/>
            <person name="Galperin M.Y."/>
            <person name="Jogler C."/>
        </authorList>
    </citation>
    <scope>NUCLEOTIDE SEQUENCE [LARGE SCALE GENOMIC DNA]</scope>
    <source>
        <strain evidence="1 2">Poly41</strain>
    </source>
</reference>
<comment type="caution">
    <text evidence="1">The sequence shown here is derived from an EMBL/GenBank/DDBJ whole genome shotgun (WGS) entry which is preliminary data.</text>
</comment>
<keyword evidence="2" id="KW-1185">Reference proteome</keyword>
<evidence type="ECO:0000313" key="2">
    <source>
        <dbReference type="Proteomes" id="UP000319143"/>
    </source>
</evidence>
<dbReference type="AlphaFoldDB" id="A0A5C6DUS3"/>
<evidence type="ECO:0000313" key="1">
    <source>
        <dbReference type="EMBL" id="TWU39677.1"/>
    </source>
</evidence>
<accession>A0A5C6DUS3</accession>
<gene>
    <name evidence="1" type="ORF">Poly41_25330</name>
</gene>
<protein>
    <submittedName>
        <fullName evidence="1">Uncharacterized protein</fullName>
    </submittedName>
</protein>
<organism evidence="1 2">
    <name type="scientific">Novipirellula artificiosorum</name>
    <dbReference type="NCBI Taxonomy" id="2528016"/>
    <lineage>
        <taxon>Bacteria</taxon>
        <taxon>Pseudomonadati</taxon>
        <taxon>Planctomycetota</taxon>
        <taxon>Planctomycetia</taxon>
        <taxon>Pirellulales</taxon>
        <taxon>Pirellulaceae</taxon>
        <taxon>Novipirellula</taxon>
    </lineage>
</organism>
<proteinExistence type="predicted"/>
<dbReference type="EMBL" id="SJPV01000003">
    <property type="protein sequence ID" value="TWU39677.1"/>
    <property type="molecule type" value="Genomic_DNA"/>
</dbReference>